<keyword evidence="8" id="KW-1185">Reference proteome</keyword>
<dbReference type="InterPro" id="IPR024512">
    <property type="entry name" value="Ser_palmitoyltrfase_ssu-like"/>
</dbReference>
<keyword evidence="4 6" id="KW-1133">Transmembrane helix</keyword>
<keyword evidence="3" id="KW-0256">Endoplasmic reticulum</keyword>
<comment type="subcellular location">
    <subcellularLocation>
        <location evidence="1">Endoplasmic reticulum membrane</location>
        <topology evidence="1">Multi-pass membrane protein</topology>
    </subcellularLocation>
</comment>
<evidence type="ECO:0000313" key="8">
    <source>
        <dbReference type="Proteomes" id="UP000799537"/>
    </source>
</evidence>
<dbReference type="GO" id="GO:0005789">
    <property type="term" value="C:endoplasmic reticulum membrane"/>
    <property type="evidence" value="ECO:0007669"/>
    <property type="project" value="UniProtKB-SubCell"/>
</dbReference>
<evidence type="ECO:0000256" key="6">
    <source>
        <dbReference type="SAM" id="Phobius"/>
    </source>
</evidence>
<dbReference type="Proteomes" id="UP000799537">
    <property type="component" value="Unassembled WGS sequence"/>
</dbReference>
<dbReference type="AlphaFoldDB" id="A0A6A6CVG4"/>
<accession>A0A6A6CVG4</accession>
<reference evidence="7" key="1">
    <citation type="journal article" date="2020" name="Stud. Mycol.">
        <title>101 Dothideomycetes genomes: a test case for predicting lifestyles and emergence of pathogens.</title>
        <authorList>
            <person name="Haridas S."/>
            <person name="Albert R."/>
            <person name="Binder M."/>
            <person name="Bloem J."/>
            <person name="Labutti K."/>
            <person name="Salamov A."/>
            <person name="Andreopoulos B."/>
            <person name="Baker S."/>
            <person name="Barry K."/>
            <person name="Bills G."/>
            <person name="Bluhm B."/>
            <person name="Cannon C."/>
            <person name="Castanera R."/>
            <person name="Culley D."/>
            <person name="Daum C."/>
            <person name="Ezra D."/>
            <person name="Gonzalez J."/>
            <person name="Henrissat B."/>
            <person name="Kuo A."/>
            <person name="Liang C."/>
            <person name="Lipzen A."/>
            <person name="Lutzoni F."/>
            <person name="Magnuson J."/>
            <person name="Mondo S."/>
            <person name="Nolan M."/>
            <person name="Ohm R."/>
            <person name="Pangilinan J."/>
            <person name="Park H.-J."/>
            <person name="Ramirez L."/>
            <person name="Alfaro M."/>
            <person name="Sun H."/>
            <person name="Tritt A."/>
            <person name="Yoshinaga Y."/>
            <person name="Zwiers L.-H."/>
            <person name="Turgeon B."/>
            <person name="Goodwin S."/>
            <person name="Spatafora J."/>
            <person name="Crous P."/>
            <person name="Grigoriev I."/>
        </authorList>
    </citation>
    <scope>NUCLEOTIDE SEQUENCE</scope>
    <source>
        <strain evidence="7">ATCC 36951</strain>
    </source>
</reference>
<evidence type="ECO:0000256" key="1">
    <source>
        <dbReference type="ARBA" id="ARBA00004477"/>
    </source>
</evidence>
<gene>
    <name evidence="7" type="ORF">M409DRAFT_64333</name>
</gene>
<dbReference type="GeneID" id="54569298"/>
<dbReference type="OrthoDB" id="202672at2759"/>
<evidence type="ECO:0000313" key="7">
    <source>
        <dbReference type="EMBL" id="KAF2170703.1"/>
    </source>
</evidence>
<proteinExistence type="predicted"/>
<evidence type="ECO:0000256" key="3">
    <source>
        <dbReference type="ARBA" id="ARBA00022824"/>
    </source>
</evidence>
<feature type="transmembrane region" description="Helical" evidence="6">
    <location>
        <begin position="48"/>
        <end position="69"/>
    </location>
</feature>
<keyword evidence="2 6" id="KW-0812">Transmembrane</keyword>
<keyword evidence="5 6" id="KW-0472">Membrane</keyword>
<dbReference type="EMBL" id="ML993585">
    <property type="protein sequence ID" value="KAF2170703.1"/>
    <property type="molecule type" value="Genomic_DNA"/>
</dbReference>
<protein>
    <submittedName>
        <fullName evidence="7">Uncharacterized protein</fullName>
    </submittedName>
</protein>
<name>A0A6A6CVG4_ZASCE</name>
<evidence type="ECO:0000256" key="4">
    <source>
        <dbReference type="ARBA" id="ARBA00022989"/>
    </source>
</evidence>
<dbReference type="RefSeq" id="XP_033671592.1">
    <property type="nucleotide sequence ID" value="XM_033816026.1"/>
</dbReference>
<sequence>MATYHPPSFPRRPKHSNLFSETKYFLQLNYYQYEINTGMYVMSPGEKLVYNMVVFSLLALLFSAVYYYLPKTTIIGLQRLAYYFTGSHRLHVNGVVVAQGVLQSSGEAVASLADQRAVLNASAVFSP</sequence>
<organism evidence="7 8">
    <name type="scientific">Zasmidium cellare ATCC 36951</name>
    <dbReference type="NCBI Taxonomy" id="1080233"/>
    <lineage>
        <taxon>Eukaryota</taxon>
        <taxon>Fungi</taxon>
        <taxon>Dikarya</taxon>
        <taxon>Ascomycota</taxon>
        <taxon>Pezizomycotina</taxon>
        <taxon>Dothideomycetes</taxon>
        <taxon>Dothideomycetidae</taxon>
        <taxon>Mycosphaerellales</taxon>
        <taxon>Mycosphaerellaceae</taxon>
        <taxon>Zasmidium</taxon>
    </lineage>
</organism>
<evidence type="ECO:0000256" key="2">
    <source>
        <dbReference type="ARBA" id="ARBA00022692"/>
    </source>
</evidence>
<evidence type="ECO:0000256" key="5">
    <source>
        <dbReference type="ARBA" id="ARBA00023136"/>
    </source>
</evidence>
<dbReference type="Pfam" id="PF11779">
    <property type="entry name" value="SPT_ssu-like"/>
    <property type="match status" value="1"/>
</dbReference>